<proteinExistence type="predicted"/>
<feature type="transmembrane region" description="Helical" evidence="1">
    <location>
        <begin position="6"/>
        <end position="28"/>
    </location>
</feature>
<sequence length="148" mass="16217">MISIVGGLAPILAVGAVLTIILLTKPSYFPFECKGNRVTVRRKEPGKKNYRIGLIAGASTLTGGIFLKSVDALTSNVVAIVGCTGCSIAILILLRHSIRGLRTLQVQERSMSAHYTFMQIDQIREARSRWWLGRLFKRLASPRHSPGA</sequence>
<protein>
    <recommendedName>
        <fullName evidence="4">Transmembrane protein</fullName>
    </recommendedName>
</protein>
<dbReference type="Proteomes" id="UP000381378">
    <property type="component" value="Unassembled WGS sequence"/>
</dbReference>
<feature type="transmembrane region" description="Helical" evidence="1">
    <location>
        <begin position="73"/>
        <end position="94"/>
    </location>
</feature>
<gene>
    <name evidence="2" type="ORF">PS928_06395</name>
</gene>
<name>A0A5E7VUN6_PSEFL</name>
<dbReference type="AlphaFoldDB" id="A0A5E7VUN6"/>
<evidence type="ECO:0000313" key="3">
    <source>
        <dbReference type="Proteomes" id="UP000381378"/>
    </source>
</evidence>
<keyword evidence="1" id="KW-0812">Transmembrane</keyword>
<accession>A0A5E7VUN6</accession>
<evidence type="ECO:0000256" key="1">
    <source>
        <dbReference type="SAM" id="Phobius"/>
    </source>
</evidence>
<reference evidence="2 3" key="1">
    <citation type="submission" date="2019-09" db="EMBL/GenBank/DDBJ databases">
        <authorList>
            <person name="Chandra G."/>
            <person name="Truman W A."/>
        </authorList>
    </citation>
    <scope>NUCLEOTIDE SEQUENCE [LARGE SCALE GENOMIC DNA]</scope>
    <source>
        <strain evidence="2">PS928</strain>
    </source>
</reference>
<evidence type="ECO:0000313" key="2">
    <source>
        <dbReference type="EMBL" id="VVQ26177.1"/>
    </source>
</evidence>
<evidence type="ECO:0008006" key="4">
    <source>
        <dbReference type="Google" id="ProtNLM"/>
    </source>
</evidence>
<keyword evidence="1" id="KW-0472">Membrane</keyword>
<dbReference type="EMBL" id="CABVJF010000041">
    <property type="protein sequence ID" value="VVQ26177.1"/>
    <property type="molecule type" value="Genomic_DNA"/>
</dbReference>
<keyword evidence="1" id="KW-1133">Transmembrane helix</keyword>
<organism evidence="2 3">
    <name type="scientific">Pseudomonas fluorescens</name>
    <dbReference type="NCBI Taxonomy" id="294"/>
    <lineage>
        <taxon>Bacteria</taxon>
        <taxon>Pseudomonadati</taxon>
        <taxon>Pseudomonadota</taxon>
        <taxon>Gammaproteobacteria</taxon>
        <taxon>Pseudomonadales</taxon>
        <taxon>Pseudomonadaceae</taxon>
        <taxon>Pseudomonas</taxon>
    </lineage>
</organism>